<evidence type="ECO:0000313" key="1">
    <source>
        <dbReference type="EMBL" id="VDO89232.1"/>
    </source>
</evidence>
<sequence>MPPLGGQLHDIAHNPPMFLPHPGVVNAVVVPHPAVYVAGVVDGAQPMHQIAGQPPHVVGEPHVGANQQGIGAQPRNQGAGQPPHVVGLPNVGADQQGRGIREVMSEMLKHLLEVENRYLSLHALLIADGEPVPADAVIEPNAFQMVNNTERLEQRDVERYRVLLSETYARFAREDSMLVGFMRAVFEMHARFLFLLDVHMNARNRAA</sequence>
<organism evidence="1">
    <name type="scientific">Heligmosomoides polygyrus</name>
    <name type="common">Parasitic roundworm</name>
    <dbReference type="NCBI Taxonomy" id="6339"/>
    <lineage>
        <taxon>Eukaryota</taxon>
        <taxon>Metazoa</taxon>
        <taxon>Ecdysozoa</taxon>
        <taxon>Nematoda</taxon>
        <taxon>Chromadorea</taxon>
        <taxon>Rhabditida</taxon>
        <taxon>Rhabditina</taxon>
        <taxon>Rhabditomorpha</taxon>
        <taxon>Strongyloidea</taxon>
        <taxon>Heligmosomidae</taxon>
        <taxon>Heligmosomoides</taxon>
    </lineage>
</organism>
<gene>
    <name evidence="1" type="ORF">HPBE_LOCUS11610</name>
</gene>
<dbReference type="WBParaSite" id="HPBE_0001160901-mRNA-1">
    <property type="protein sequence ID" value="HPBE_0001160901-mRNA-1"/>
    <property type="gene ID" value="HPBE_0001160901"/>
</dbReference>
<dbReference type="AlphaFoldDB" id="A0A3P8CYY9"/>
<dbReference type="Proteomes" id="UP000050761">
    <property type="component" value="Unassembled WGS sequence"/>
</dbReference>
<evidence type="ECO:0000313" key="3">
    <source>
        <dbReference type="WBParaSite" id="HPBE_0001160901-mRNA-1"/>
    </source>
</evidence>
<dbReference type="EMBL" id="UZAH01027166">
    <property type="protein sequence ID" value="VDO89232.1"/>
    <property type="molecule type" value="Genomic_DNA"/>
</dbReference>
<evidence type="ECO:0000313" key="2">
    <source>
        <dbReference type="Proteomes" id="UP000050761"/>
    </source>
</evidence>
<name>A0A3P8CYY9_HELPZ</name>
<reference evidence="3" key="2">
    <citation type="submission" date="2019-09" db="UniProtKB">
        <authorList>
            <consortium name="WormBaseParasite"/>
        </authorList>
    </citation>
    <scope>IDENTIFICATION</scope>
</reference>
<proteinExistence type="predicted"/>
<accession>A0A3P8CYY9</accession>
<reference evidence="1 2" key="1">
    <citation type="submission" date="2018-11" db="EMBL/GenBank/DDBJ databases">
        <authorList>
            <consortium name="Pathogen Informatics"/>
        </authorList>
    </citation>
    <scope>NUCLEOTIDE SEQUENCE [LARGE SCALE GENOMIC DNA]</scope>
</reference>
<keyword evidence="2" id="KW-1185">Reference proteome</keyword>
<protein>
    <submittedName>
        <fullName evidence="3">DH domain-containing protein</fullName>
    </submittedName>
</protein>